<dbReference type="PhylomeDB" id="T1ISH3"/>
<dbReference type="GO" id="GO:0019901">
    <property type="term" value="F:protein kinase binding"/>
    <property type="evidence" value="ECO:0007669"/>
    <property type="project" value="TreeGrafter"/>
</dbReference>
<accession>T1ISH3</accession>
<feature type="compositionally biased region" description="Polar residues" evidence="2">
    <location>
        <begin position="15"/>
        <end position="24"/>
    </location>
</feature>
<reference evidence="4" key="2">
    <citation type="submission" date="2015-02" db="UniProtKB">
        <authorList>
            <consortium name="EnsemblMetazoa"/>
        </authorList>
    </citation>
    <scope>IDENTIFICATION</scope>
</reference>
<dbReference type="Pfam" id="PF00888">
    <property type="entry name" value="Cullin"/>
    <property type="match status" value="1"/>
</dbReference>
<dbReference type="EnsemblMetazoa" id="SMAR004048-RA">
    <property type="protein sequence ID" value="SMAR004048-PA"/>
    <property type="gene ID" value="SMAR004048"/>
</dbReference>
<dbReference type="PANTHER" id="PTHR46636:SF1">
    <property type="entry name" value="CDK2-ASSOCIATED AND CULLIN DOMAIN-CONTAINING PROTEIN 1"/>
    <property type="match status" value="1"/>
</dbReference>
<evidence type="ECO:0000313" key="5">
    <source>
        <dbReference type="Proteomes" id="UP000014500"/>
    </source>
</evidence>
<dbReference type="Gene3D" id="1.20.1310.10">
    <property type="entry name" value="Cullin Repeats"/>
    <property type="match status" value="1"/>
</dbReference>
<comment type="similarity">
    <text evidence="1">Belongs to the cullin family.</text>
</comment>
<feature type="region of interest" description="Disordered" evidence="2">
    <location>
        <begin position="245"/>
        <end position="282"/>
    </location>
</feature>
<dbReference type="AlphaFoldDB" id="T1ISH3"/>
<dbReference type="OMA" id="HNHNYRA"/>
<dbReference type="GO" id="GO:0031625">
    <property type="term" value="F:ubiquitin protein ligase binding"/>
    <property type="evidence" value="ECO:0007669"/>
    <property type="project" value="InterPro"/>
</dbReference>
<protein>
    <recommendedName>
        <fullName evidence="3">Cullin N-terminal domain-containing protein</fullName>
    </recommendedName>
</protein>
<organism evidence="4 5">
    <name type="scientific">Strigamia maritima</name>
    <name type="common">European centipede</name>
    <name type="synonym">Geophilus maritimus</name>
    <dbReference type="NCBI Taxonomy" id="126957"/>
    <lineage>
        <taxon>Eukaryota</taxon>
        <taxon>Metazoa</taxon>
        <taxon>Ecdysozoa</taxon>
        <taxon>Arthropoda</taxon>
        <taxon>Myriapoda</taxon>
        <taxon>Chilopoda</taxon>
        <taxon>Pleurostigmophora</taxon>
        <taxon>Geophilomorpha</taxon>
        <taxon>Linotaeniidae</taxon>
        <taxon>Strigamia</taxon>
    </lineage>
</organism>
<feature type="compositionally biased region" description="Polar residues" evidence="2">
    <location>
        <begin position="268"/>
        <end position="282"/>
    </location>
</feature>
<proteinExistence type="inferred from homology"/>
<feature type="region of interest" description="Disordered" evidence="2">
    <location>
        <begin position="1"/>
        <end position="24"/>
    </location>
</feature>
<dbReference type="PANTHER" id="PTHR46636">
    <property type="entry name" value="CDK2-ASSOCIATED AND CULLIN DOMAIN-CONTAINING PROTEIN 1"/>
    <property type="match status" value="1"/>
</dbReference>
<sequence length="282" mass="32641">MEEPMEEVMARNDDSGGNWNDSRTEQESFSTVMINMAKEDYEVHYWPKLEAAIHQLLTYSPGEYVPISYEQMYSCVYKCVCKQFSERLYTDLNKQIENHLRLVSQELQNADGTAYIPKFTAAMTQYTQALGGIIPIFNYMNRFYVENKLHSDLKVELLRVFTNIVIESHFEKLNTMLREAQAKPFEVSPAVMATIIKGLYSFKPEIAQKNPILFARFIPNISPPMAECDLPQYMAETQEIQQQLLEEGFQRGDQSRKRRNDTEDMQQEGDQAVNQNVGNLPS</sequence>
<dbReference type="GO" id="GO:0006511">
    <property type="term" value="P:ubiquitin-dependent protein catabolic process"/>
    <property type="evidence" value="ECO:0007669"/>
    <property type="project" value="InterPro"/>
</dbReference>
<dbReference type="STRING" id="126957.T1ISH3"/>
<dbReference type="eggNOG" id="KOG2166">
    <property type="taxonomic scope" value="Eukaryota"/>
</dbReference>
<dbReference type="InterPro" id="IPR001373">
    <property type="entry name" value="Cullin_N"/>
</dbReference>
<dbReference type="Proteomes" id="UP000014500">
    <property type="component" value="Unassembled WGS sequence"/>
</dbReference>
<evidence type="ECO:0000259" key="3">
    <source>
        <dbReference type="Pfam" id="PF00888"/>
    </source>
</evidence>
<dbReference type="InterPro" id="IPR016159">
    <property type="entry name" value="Cullin_repeat-like_dom_sf"/>
</dbReference>
<reference evidence="5" key="1">
    <citation type="submission" date="2011-05" db="EMBL/GenBank/DDBJ databases">
        <authorList>
            <person name="Richards S.R."/>
            <person name="Qu J."/>
            <person name="Jiang H."/>
            <person name="Jhangiani S.N."/>
            <person name="Agravi P."/>
            <person name="Goodspeed R."/>
            <person name="Gross S."/>
            <person name="Mandapat C."/>
            <person name="Jackson L."/>
            <person name="Mathew T."/>
            <person name="Pu L."/>
            <person name="Thornton R."/>
            <person name="Saada N."/>
            <person name="Wilczek-Boney K.B."/>
            <person name="Lee S."/>
            <person name="Kovar C."/>
            <person name="Wu Y."/>
            <person name="Scherer S.E."/>
            <person name="Worley K.C."/>
            <person name="Muzny D.M."/>
            <person name="Gibbs R."/>
        </authorList>
    </citation>
    <scope>NUCLEOTIDE SEQUENCE</scope>
    <source>
        <strain evidence="5">Brora</strain>
    </source>
</reference>
<evidence type="ECO:0000256" key="1">
    <source>
        <dbReference type="ARBA" id="ARBA00006019"/>
    </source>
</evidence>
<dbReference type="InterPro" id="IPR042652">
    <property type="entry name" value="CACUL1"/>
</dbReference>
<dbReference type="EMBL" id="JH431432">
    <property type="status" value="NOT_ANNOTATED_CDS"/>
    <property type="molecule type" value="Genomic_DNA"/>
</dbReference>
<dbReference type="HOGENOM" id="CLU_062250_1_0_1"/>
<feature type="domain" description="Cullin N-terminal" evidence="3">
    <location>
        <begin position="46"/>
        <end position="174"/>
    </location>
</feature>
<dbReference type="SUPFAM" id="SSF74788">
    <property type="entry name" value="Cullin repeat-like"/>
    <property type="match status" value="1"/>
</dbReference>
<evidence type="ECO:0000256" key="2">
    <source>
        <dbReference type="SAM" id="MobiDB-lite"/>
    </source>
</evidence>
<name>T1ISH3_STRMM</name>
<dbReference type="GO" id="GO:0000082">
    <property type="term" value="P:G1/S transition of mitotic cell cycle"/>
    <property type="evidence" value="ECO:0007669"/>
    <property type="project" value="TreeGrafter"/>
</dbReference>
<evidence type="ECO:0000313" key="4">
    <source>
        <dbReference type="EnsemblMetazoa" id="SMAR004048-PA"/>
    </source>
</evidence>
<keyword evidence="5" id="KW-1185">Reference proteome</keyword>